<keyword evidence="11 19" id="KW-0808">Transferase</keyword>
<comment type="cofactor">
    <cofactor evidence="1 18">
        <name>pyridoxal 5'-phosphate</name>
        <dbReference type="ChEBI" id="CHEBI:597326"/>
    </cofactor>
</comment>
<dbReference type="InterPro" id="IPR001544">
    <property type="entry name" value="Aminotrans_IV"/>
</dbReference>
<evidence type="ECO:0000256" key="8">
    <source>
        <dbReference type="ARBA" id="ARBA00014472"/>
    </source>
</evidence>
<dbReference type="InterPro" id="IPR018300">
    <property type="entry name" value="Aminotrans_IV_CS"/>
</dbReference>
<dbReference type="PhylomeDB" id="Q2RX33"/>
<dbReference type="Gene3D" id="3.20.10.10">
    <property type="entry name" value="D-amino Acid Aminotransferase, subunit A, domain 2"/>
    <property type="match status" value="1"/>
</dbReference>
<dbReference type="Proteomes" id="UP000001929">
    <property type="component" value="Chromosome"/>
</dbReference>
<comment type="catalytic activity">
    <reaction evidence="16">
        <text>L-leucine + 2-oxoglutarate = 4-methyl-2-oxopentanoate + L-glutamate</text>
        <dbReference type="Rhea" id="RHEA:18321"/>
        <dbReference type="ChEBI" id="CHEBI:16810"/>
        <dbReference type="ChEBI" id="CHEBI:17865"/>
        <dbReference type="ChEBI" id="CHEBI:29985"/>
        <dbReference type="ChEBI" id="CHEBI:57427"/>
        <dbReference type="EC" id="2.6.1.42"/>
    </reaction>
</comment>
<dbReference type="UniPathway" id="UPA00049">
    <property type="reaction ID" value="UER00062"/>
</dbReference>
<dbReference type="GO" id="GO:0052656">
    <property type="term" value="F:L-isoleucine-2-oxoglutarate transaminase activity"/>
    <property type="evidence" value="ECO:0007669"/>
    <property type="project" value="RHEA"/>
</dbReference>
<dbReference type="RefSeq" id="WP_011388266.1">
    <property type="nucleotide sequence ID" value="NC_007643.1"/>
</dbReference>
<comment type="catalytic activity">
    <reaction evidence="14">
        <text>L-valine + 2-oxoglutarate = 3-methyl-2-oxobutanoate + L-glutamate</text>
        <dbReference type="Rhea" id="RHEA:24813"/>
        <dbReference type="ChEBI" id="CHEBI:11851"/>
        <dbReference type="ChEBI" id="CHEBI:16810"/>
        <dbReference type="ChEBI" id="CHEBI:29985"/>
        <dbReference type="ChEBI" id="CHEBI:57762"/>
        <dbReference type="EC" id="2.6.1.42"/>
    </reaction>
</comment>
<evidence type="ECO:0000256" key="1">
    <source>
        <dbReference type="ARBA" id="ARBA00001933"/>
    </source>
</evidence>
<protein>
    <recommendedName>
        <fullName evidence="8">Probable branched-chain-amino-acid aminotransferase</fullName>
        <ecNumber evidence="7">2.6.1.42</ecNumber>
    </recommendedName>
</protein>
<dbReference type="GO" id="GO:0009097">
    <property type="term" value="P:isoleucine biosynthetic process"/>
    <property type="evidence" value="ECO:0007669"/>
    <property type="project" value="UniProtKB-UniPathway"/>
</dbReference>
<dbReference type="EnsemblBacteria" id="ABC21312">
    <property type="protein sequence ID" value="ABC21312"/>
    <property type="gene ID" value="Rru_A0508"/>
</dbReference>
<evidence type="ECO:0000256" key="3">
    <source>
        <dbReference type="ARBA" id="ARBA00004824"/>
    </source>
</evidence>
<dbReference type="GO" id="GO:0009099">
    <property type="term" value="P:L-valine biosynthetic process"/>
    <property type="evidence" value="ECO:0007669"/>
    <property type="project" value="UniProtKB-UniPathway"/>
</dbReference>
<evidence type="ECO:0000256" key="11">
    <source>
        <dbReference type="ARBA" id="ARBA00022679"/>
    </source>
</evidence>
<dbReference type="PANTHER" id="PTHR42743">
    <property type="entry name" value="AMINO-ACID AMINOTRANSFERASE"/>
    <property type="match status" value="1"/>
</dbReference>
<keyword evidence="9 19" id="KW-0032">Aminotransferase</keyword>
<proteinExistence type="inferred from homology"/>
<comment type="catalytic activity">
    <reaction evidence="15">
        <text>L-isoleucine + 2-oxoglutarate = (S)-3-methyl-2-oxopentanoate + L-glutamate</text>
        <dbReference type="Rhea" id="RHEA:24801"/>
        <dbReference type="ChEBI" id="CHEBI:16810"/>
        <dbReference type="ChEBI" id="CHEBI:29985"/>
        <dbReference type="ChEBI" id="CHEBI:35146"/>
        <dbReference type="ChEBI" id="CHEBI:58045"/>
        <dbReference type="EC" id="2.6.1.42"/>
    </reaction>
</comment>
<sequence>MAAHHGAQAQRRSLVYGQGDWREGNPALIGPATHGLWMASTVFDGARYFEGVAPDLLAHCERVIHSARLMGLEPCLTGAEIADFAWEGISRFKDHYEDAGDLYICPMIYGETGFIMPDAESAQFVLCLWETPMPEPVGFSACLTPFRRPARDMAPTEAKASCLYPNVGRAVRAAKERGFETAVMLDPAGNVAEFSYTNLFFAKGSQVITPAPNGTFLNGLTRQRIIRLLRDDGVDVVERAVDFAEVLDADEVFATGNYFKVGTCVKIEDRTFEPGPYYRKARALYWEFARTTNQ</sequence>
<dbReference type="HOGENOM" id="CLU_020844_3_2_5"/>
<dbReference type="CDD" id="cd01557">
    <property type="entry name" value="BCAT_beta_family"/>
    <property type="match status" value="1"/>
</dbReference>
<evidence type="ECO:0000256" key="7">
    <source>
        <dbReference type="ARBA" id="ARBA00013053"/>
    </source>
</evidence>
<comment type="function">
    <text evidence="2">Acts on leucine, isoleucine and valine.</text>
</comment>
<evidence type="ECO:0000313" key="20">
    <source>
        <dbReference type="Proteomes" id="UP000001929"/>
    </source>
</evidence>
<reference evidence="19 20" key="1">
    <citation type="journal article" date="2011" name="Stand. Genomic Sci.">
        <title>Complete genome sequence of Rhodospirillum rubrum type strain (S1).</title>
        <authorList>
            <person name="Munk A.C."/>
            <person name="Copeland A."/>
            <person name="Lucas S."/>
            <person name="Lapidus A."/>
            <person name="Del Rio T.G."/>
            <person name="Barry K."/>
            <person name="Detter J.C."/>
            <person name="Hammon N."/>
            <person name="Israni S."/>
            <person name="Pitluck S."/>
            <person name="Brettin T."/>
            <person name="Bruce D."/>
            <person name="Han C."/>
            <person name="Tapia R."/>
            <person name="Gilna P."/>
            <person name="Schmutz J."/>
            <person name="Larimer F."/>
            <person name="Land M."/>
            <person name="Kyrpides N.C."/>
            <person name="Mavromatis K."/>
            <person name="Richardson P."/>
            <person name="Rohde M."/>
            <person name="Goker M."/>
            <person name="Klenk H.P."/>
            <person name="Zhang Y."/>
            <person name="Roberts G.P."/>
            <person name="Reslewic S."/>
            <person name="Schwartz D.C."/>
        </authorList>
    </citation>
    <scope>NUCLEOTIDE SEQUENCE [LARGE SCALE GENOMIC DNA]</scope>
    <source>
        <strain evidence="20">ATCC 11170 / ATH 1.1.1 / DSM 467 / LMG 4362 / NCIMB 8255 / S1</strain>
    </source>
</reference>
<evidence type="ECO:0000256" key="2">
    <source>
        <dbReference type="ARBA" id="ARBA00003109"/>
    </source>
</evidence>
<dbReference type="STRING" id="269796.Rru_A0508"/>
<dbReference type="GO" id="GO:0052655">
    <property type="term" value="F:L-valine-2-oxoglutarate transaminase activity"/>
    <property type="evidence" value="ECO:0007669"/>
    <property type="project" value="RHEA"/>
</dbReference>
<dbReference type="InterPro" id="IPR036038">
    <property type="entry name" value="Aminotransferase-like"/>
</dbReference>
<evidence type="ECO:0000256" key="17">
    <source>
        <dbReference type="RuleBase" id="RU004106"/>
    </source>
</evidence>
<dbReference type="InterPro" id="IPR050571">
    <property type="entry name" value="Class-IV_PLP-Dep_Aminotrnsfr"/>
</dbReference>
<evidence type="ECO:0000256" key="16">
    <source>
        <dbReference type="ARBA" id="ARBA00049229"/>
    </source>
</evidence>
<evidence type="ECO:0000256" key="18">
    <source>
        <dbReference type="RuleBase" id="RU004516"/>
    </source>
</evidence>
<gene>
    <name evidence="19" type="ordered locus">Rru_A0508</name>
</gene>
<evidence type="ECO:0000256" key="13">
    <source>
        <dbReference type="ARBA" id="ARBA00023304"/>
    </source>
</evidence>
<dbReference type="PROSITE" id="PS00770">
    <property type="entry name" value="AA_TRANSFER_CLASS_4"/>
    <property type="match status" value="1"/>
</dbReference>
<keyword evidence="12 18" id="KW-0663">Pyridoxal phosphate</keyword>
<name>Q2RX33_RHORT</name>
<dbReference type="SUPFAM" id="SSF56752">
    <property type="entry name" value="D-aminoacid aminotransferase-like PLP-dependent enzymes"/>
    <property type="match status" value="1"/>
</dbReference>
<dbReference type="PANTHER" id="PTHR42743:SF11">
    <property type="entry name" value="AMINODEOXYCHORISMATE LYASE"/>
    <property type="match status" value="1"/>
</dbReference>
<comment type="pathway">
    <text evidence="3">Amino-acid biosynthesis; L-isoleucine biosynthesis; L-isoleucine from 2-oxobutanoate: step 4/4.</text>
</comment>
<evidence type="ECO:0000256" key="12">
    <source>
        <dbReference type="ARBA" id="ARBA00022898"/>
    </source>
</evidence>
<keyword evidence="13" id="KW-0100">Branched-chain amino acid biosynthesis</keyword>
<comment type="pathway">
    <text evidence="5">Amino-acid biosynthesis; L-leucine biosynthesis; L-leucine from 3-methyl-2-oxobutanoate: step 4/4.</text>
</comment>
<dbReference type="KEGG" id="rru:Rru_A0508"/>
<accession>Q2RX33</accession>
<evidence type="ECO:0000256" key="9">
    <source>
        <dbReference type="ARBA" id="ARBA00022576"/>
    </source>
</evidence>
<keyword evidence="10" id="KW-0028">Amino-acid biosynthesis</keyword>
<dbReference type="GO" id="GO:0052654">
    <property type="term" value="F:L-leucine-2-oxoglutarate transaminase activity"/>
    <property type="evidence" value="ECO:0007669"/>
    <property type="project" value="RHEA"/>
</dbReference>
<dbReference type="NCBIfam" id="NF009896">
    <property type="entry name" value="PRK13356.1"/>
    <property type="match status" value="1"/>
</dbReference>
<dbReference type="EC" id="2.6.1.42" evidence="7"/>
<organism evidence="19 20">
    <name type="scientific">Rhodospirillum rubrum (strain ATCC 11170 / ATH 1.1.1 / DSM 467 / LMG 4362 / NCIMB 8255 / S1)</name>
    <dbReference type="NCBI Taxonomy" id="269796"/>
    <lineage>
        <taxon>Bacteria</taxon>
        <taxon>Pseudomonadati</taxon>
        <taxon>Pseudomonadota</taxon>
        <taxon>Alphaproteobacteria</taxon>
        <taxon>Rhodospirillales</taxon>
        <taxon>Rhodospirillaceae</taxon>
        <taxon>Rhodospirillum</taxon>
    </lineage>
</organism>
<dbReference type="InterPro" id="IPR033939">
    <property type="entry name" value="BCAT_family"/>
</dbReference>
<evidence type="ECO:0000256" key="6">
    <source>
        <dbReference type="ARBA" id="ARBA00009320"/>
    </source>
</evidence>
<dbReference type="PATRIC" id="fig|269796.9.peg.564"/>
<evidence type="ECO:0000256" key="10">
    <source>
        <dbReference type="ARBA" id="ARBA00022605"/>
    </source>
</evidence>
<dbReference type="InterPro" id="IPR043131">
    <property type="entry name" value="BCAT-like_N"/>
</dbReference>
<dbReference type="InterPro" id="IPR043132">
    <property type="entry name" value="BCAT-like_C"/>
</dbReference>
<dbReference type="GO" id="GO:0005829">
    <property type="term" value="C:cytosol"/>
    <property type="evidence" value="ECO:0007669"/>
    <property type="project" value="TreeGrafter"/>
</dbReference>
<comment type="pathway">
    <text evidence="4">Amino-acid biosynthesis; L-valine biosynthesis; L-valine from pyruvate: step 4/4.</text>
</comment>
<keyword evidence="20" id="KW-1185">Reference proteome</keyword>
<evidence type="ECO:0000256" key="15">
    <source>
        <dbReference type="ARBA" id="ARBA00048798"/>
    </source>
</evidence>
<dbReference type="AlphaFoldDB" id="Q2RX33"/>
<evidence type="ECO:0000256" key="5">
    <source>
        <dbReference type="ARBA" id="ARBA00005072"/>
    </source>
</evidence>
<comment type="similarity">
    <text evidence="6 17">Belongs to the class-IV pyridoxal-phosphate-dependent aminotransferase family.</text>
</comment>
<evidence type="ECO:0000256" key="4">
    <source>
        <dbReference type="ARBA" id="ARBA00004931"/>
    </source>
</evidence>
<dbReference type="eggNOG" id="COG0115">
    <property type="taxonomic scope" value="Bacteria"/>
</dbReference>
<dbReference type="UniPathway" id="UPA00047">
    <property type="reaction ID" value="UER00058"/>
</dbReference>
<dbReference type="EMBL" id="CP000230">
    <property type="protein sequence ID" value="ABC21312.1"/>
    <property type="molecule type" value="Genomic_DNA"/>
</dbReference>
<dbReference type="UniPathway" id="UPA00048">
    <property type="reaction ID" value="UER00073"/>
</dbReference>
<dbReference type="Pfam" id="PF01063">
    <property type="entry name" value="Aminotran_4"/>
    <property type="match status" value="1"/>
</dbReference>
<dbReference type="GO" id="GO:0009098">
    <property type="term" value="P:L-leucine biosynthetic process"/>
    <property type="evidence" value="ECO:0007669"/>
    <property type="project" value="UniProtKB-UniPathway"/>
</dbReference>
<evidence type="ECO:0000256" key="14">
    <source>
        <dbReference type="ARBA" id="ARBA00048212"/>
    </source>
</evidence>
<evidence type="ECO:0000313" key="19">
    <source>
        <dbReference type="EMBL" id="ABC21312.1"/>
    </source>
</evidence>
<dbReference type="Gene3D" id="3.30.470.10">
    <property type="match status" value="1"/>
</dbReference>